<dbReference type="Proteomes" id="UP000007820">
    <property type="component" value="Unassembled WGS sequence"/>
</dbReference>
<dbReference type="AlphaFoldDB" id="F9D538"/>
<evidence type="ECO:0000313" key="2">
    <source>
        <dbReference type="Proteomes" id="UP000007820"/>
    </source>
</evidence>
<name>F9D538_PREDD</name>
<protein>
    <submittedName>
        <fullName evidence="1">Uncharacterized protein</fullName>
    </submittedName>
</protein>
<reference evidence="1 2" key="1">
    <citation type="submission" date="2011-04" db="EMBL/GenBank/DDBJ databases">
        <authorList>
            <person name="Muzny D."/>
            <person name="Qin X."/>
            <person name="Deng J."/>
            <person name="Jiang H."/>
            <person name="Liu Y."/>
            <person name="Qu J."/>
            <person name="Song X.-Z."/>
            <person name="Zhang L."/>
            <person name="Thornton R."/>
            <person name="Coyle M."/>
            <person name="Francisco L."/>
            <person name="Jackson L."/>
            <person name="Javaid M."/>
            <person name="Korchina V."/>
            <person name="Kovar C."/>
            <person name="Mata R."/>
            <person name="Mathew T."/>
            <person name="Ngo R."/>
            <person name="Nguyen L."/>
            <person name="Nguyen N."/>
            <person name="Okwuonu G."/>
            <person name="Ongeri F."/>
            <person name="Pham C."/>
            <person name="Simmons D."/>
            <person name="Wilczek-Boney K."/>
            <person name="Hale W."/>
            <person name="Jakkamsetti A."/>
            <person name="Pham P."/>
            <person name="Ruth R."/>
            <person name="San Lucas F."/>
            <person name="Warren J."/>
            <person name="Zhang J."/>
            <person name="Zhao Z."/>
            <person name="Zhou C."/>
            <person name="Zhu D."/>
            <person name="Lee S."/>
            <person name="Bess C."/>
            <person name="Blankenburg K."/>
            <person name="Forbes L."/>
            <person name="Fu Q."/>
            <person name="Gubbala S."/>
            <person name="Hirani K."/>
            <person name="Jayaseelan J.C."/>
            <person name="Lara F."/>
            <person name="Munidasa M."/>
            <person name="Palculict T."/>
            <person name="Patil S."/>
            <person name="Pu L.-L."/>
            <person name="Saada N."/>
            <person name="Tang L."/>
            <person name="Weissenberger G."/>
            <person name="Zhu Y."/>
            <person name="Hemphill L."/>
            <person name="Shang Y."/>
            <person name="Youmans B."/>
            <person name="Ayvaz T."/>
            <person name="Ross M."/>
            <person name="Santibanez J."/>
            <person name="Aqrawi P."/>
            <person name="Gross S."/>
            <person name="Joshi V."/>
            <person name="Fowler G."/>
            <person name="Nazareth L."/>
            <person name="Reid J."/>
            <person name="Worley K."/>
            <person name="Petrosino J."/>
            <person name="Highlander S."/>
            <person name="Gibbs R."/>
        </authorList>
    </citation>
    <scope>NUCLEOTIDE SEQUENCE [LARGE SCALE GENOMIC DNA]</scope>
    <source>
        <strain evidence="1 2">DSM 3688</strain>
    </source>
</reference>
<evidence type="ECO:0000313" key="1">
    <source>
        <dbReference type="EMBL" id="EGQ13459.1"/>
    </source>
</evidence>
<comment type="caution">
    <text evidence="1">The sequence shown here is derived from an EMBL/GenBank/DDBJ whole genome shotgun (WGS) entry which is preliminary data.</text>
</comment>
<sequence length="43" mass="4919">MILLFVRFWFNSLANIGAKIVNMPFCPIPLSDFNTLILTLNGY</sequence>
<proteinExistence type="predicted"/>
<gene>
    <name evidence="1" type="ORF">HMPREF9136_1966</name>
</gene>
<organism evidence="1 2">
    <name type="scientific">Prevotella dentalis (strain ATCC 49559 / DSM 3688 / JCM 13448 / NCTC 12043 / ES 2772)</name>
    <name type="common">Mitsuokella dentalis</name>
    <dbReference type="NCBI Taxonomy" id="908937"/>
    <lineage>
        <taxon>Bacteria</taxon>
        <taxon>Pseudomonadati</taxon>
        <taxon>Bacteroidota</taxon>
        <taxon>Bacteroidia</taxon>
        <taxon>Bacteroidales</taxon>
        <taxon>Prevotellaceae</taxon>
        <taxon>Prevotella</taxon>
    </lineage>
</organism>
<accession>F9D538</accession>
<dbReference type="EMBL" id="AFPW01000028">
    <property type="protein sequence ID" value="EGQ13459.1"/>
    <property type="molecule type" value="Genomic_DNA"/>
</dbReference>